<evidence type="ECO:0000256" key="4">
    <source>
        <dbReference type="ARBA" id="ARBA00023239"/>
    </source>
</evidence>
<sequence length="138" mass="14899">MHESKIQGSCLCGAITFEADAPFQKMIHCHCSRCRKSSGTGHATNLTVDPGQFRWLSGEAAIRQYDLPSAKRFSKWFCGHCGCPVPRLARGGAMMIIPAGALDTVPPITPTDHIFWASKTPWGCPDGGLPTHAGYPES</sequence>
<dbReference type="InterPro" id="IPR011057">
    <property type="entry name" value="Mss4-like_sf"/>
</dbReference>
<dbReference type="OrthoDB" id="327703at2"/>
<name>A0A4U0Q2E5_9NEIS</name>
<dbReference type="PROSITE" id="PS51891">
    <property type="entry name" value="CENP_V_GFA"/>
    <property type="match status" value="1"/>
</dbReference>
<dbReference type="EMBL" id="SUMF01000006">
    <property type="protein sequence ID" value="TJZ74202.1"/>
    <property type="molecule type" value="Genomic_DNA"/>
</dbReference>
<dbReference type="PANTHER" id="PTHR33337:SF40">
    <property type="entry name" value="CENP-V_GFA DOMAIN-CONTAINING PROTEIN-RELATED"/>
    <property type="match status" value="1"/>
</dbReference>
<evidence type="ECO:0000256" key="3">
    <source>
        <dbReference type="ARBA" id="ARBA00022833"/>
    </source>
</evidence>
<evidence type="ECO:0000256" key="1">
    <source>
        <dbReference type="ARBA" id="ARBA00005495"/>
    </source>
</evidence>
<dbReference type="Pfam" id="PF04828">
    <property type="entry name" value="GFA"/>
    <property type="match status" value="1"/>
</dbReference>
<keyword evidence="3" id="KW-0862">Zinc</keyword>
<organism evidence="6 7">
    <name type="scientific">Chitiniphilus eburneus</name>
    <dbReference type="NCBI Taxonomy" id="2571148"/>
    <lineage>
        <taxon>Bacteria</taxon>
        <taxon>Pseudomonadati</taxon>
        <taxon>Pseudomonadota</taxon>
        <taxon>Betaproteobacteria</taxon>
        <taxon>Neisseriales</taxon>
        <taxon>Chitinibacteraceae</taxon>
        <taxon>Chitiniphilus</taxon>
    </lineage>
</organism>
<evidence type="ECO:0000259" key="5">
    <source>
        <dbReference type="PROSITE" id="PS51891"/>
    </source>
</evidence>
<accession>A0A4U0Q2E5</accession>
<dbReference type="PANTHER" id="PTHR33337">
    <property type="entry name" value="GFA DOMAIN-CONTAINING PROTEIN"/>
    <property type="match status" value="1"/>
</dbReference>
<dbReference type="GO" id="GO:0016846">
    <property type="term" value="F:carbon-sulfur lyase activity"/>
    <property type="evidence" value="ECO:0007669"/>
    <property type="project" value="InterPro"/>
</dbReference>
<dbReference type="Proteomes" id="UP000310016">
    <property type="component" value="Unassembled WGS sequence"/>
</dbReference>
<dbReference type="GO" id="GO:0046872">
    <property type="term" value="F:metal ion binding"/>
    <property type="evidence" value="ECO:0007669"/>
    <property type="project" value="UniProtKB-KW"/>
</dbReference>
<keyword evidence="2" id="KW-0479">Metal-binding</keyword>
<dbReference type="RefSeq" id="WP_136772726.1">
    <property type="nucleotide sequence ID" value="NZ_CP156074.1"/>
</dbReference>
<comment type="caution">
    <text evidence="6">The sequence shown here is derived from an EMBL/GenBank/DDBJ whole genome shotgun (WGS) entry which is preliminary data.</text>
</comment>
<comment type="similarity">
    <text evidence="1">Belongs to the Gfa family.</text>
</comment>
<proteinExistence type="inferred from homology"/>
<evidence type="ECO:0000313" key="6">
    <source>
        <dbReference type="EMBL" id="TJZ74202.1"/>
    </source>
</evidence>
<dbReference type="InterPro" id="IPR006913">
    <property type="entry name" value="CENP-V/GFA"/>
</dbReference>
<protein>
    <submittedName>
        <fullName evidence="6">GFA family protein</fullName>
    </submittedName>
</protein>
<dbReference type="SUPFAM" id="SSF51316">
    <property type="entry name" value="Mss4-like"/>
    <property type="match status" value="1"/>
</dbReference>
<dbReference type="Gene3D" id="3.90.1590.10">
    <property type="entry name" value="glutathione-dependent formaldehyde- activating enzyme (gfa)"/>
    <property type="match status" value="1"/>
</dbReference>
<feature type="domain" description="CENP-V/GFA" evidence="5">
    <location>
        <begin position="6"/>
        <end position="117"/>
    </location>
</feature>
<gene>
    <name evidence="6" type="ORF">FAZ21_07885</name>
</gene>
<evidence type="ECO:0000313" key="7">
    <source>
        <dbReference type="Proteomes" id="UP000310016"/>
    </source>
</evidence>
<evidence type="ECO:0000256" key="2">
    <source>
        <dbReference type="ARBA" id="ARBA00022723"/>
    </source>
</evidence>
<keyword evidence="7" id="KW-1185">Reference proteome</keyword>
<keyword evidence="4" id="KW-0456">Lyase</keyword>
<reference evidence="6 7" key="1">
    <citation type="submission" date="2019-04" db="EMBL/GenBank/DDBJ databases">
        <title>Chitiniphilus eburnea sp. nov., a novel chitinolytic bacterium isolated from aquaculture sludge.</title>
        <authorList>
            <person name="Sheng M."/>
        </authorList>
    </citation>
    <scope>NUCLEOTIDE SEQUENCE [LARGE SCALE GENOMIC DNA]</scope>
    <source>
        <strain evidence="6 7">HX-2-15</strain>
    </source>
</reference>
<dbReference type="AlphaFoldDB" id="A0A4U0Q2E5"/>